<dbReference type="RefSeq" id="WP_375734772.1">
    <property type="nucleotide sequence ID" value="NZ_JBCGDC010000042.1"/>
</dbReference>
<accession>A0ABV5CS26</accession>
<evidence type="ECO:0000259" key="1">
    <source>
        <dbReference type="PROSITE" id="PS51819"/>
    </source>
</evidence>
<gene>
    <name evidence="2" type="ORF">AAFH96_16580</name>
</gene>
<dbReference type="CDD" id="cd07253">
    <property type="entry name" value="GLOD5"/>
    <property type="match status" value="1"/>
</dbReference>
<sequence>MIEIERVDHLVLTVADIDRTVGFYRRVLGLRPVTSGSGRRALEFGNQKINLHQAGREATPAAHRPTPGSADLCLVSRGPLADVLAHLAACRVPVEEGPVERTGAVGPMVSVYLRDPDGNLIEICSYTGPATRH</sequence>
<dbReference type="PANTHER" id="PTHR21366">
    <property type="entry name" value="GLYOXALASE FAMILY PROTEIN"/>
    <property type="match status" value="1"/>
</dbReference>
<dbReference type="PROSITE" id="PS51819">
    <property type="entry name" value="VOC"/>
    <property type="match status" value="1"/>
</dbReference>
<dbReference type="InterPro" id="IPR004360">
    <property type="entry name" value="Glyas_Fos-R_dOase_dom"/>
</dbReference>
<evidence type="ECO:0000313" key="3">
    <source>
        <dbReference type="Proteomes" id="UP001582793"/>
    </source>
</evidence>
<name>A0ABV5CS26_9ACTN</name>
<feature type="domain" description="VOC" evidence="1">
    <location>
        <begin position="6"/>
        <end position="126"/>
    </location>
</feature>
<reference evidence="2 3" key="1">
    <citation type="submission" date="2024-04" db="EMBL/GenBank/DDBJ databases">
        <title>Polymorphospora sp. isolated from Baiyangdian Lake in Xiong'an New Area.</title>
        <authorList>
            <person name="Zhang X."/>
            <person name="Liu J."/>
        </authorList>
    </citation>
    <scope>NUCLEOTIDE SEQUENCE [LARGE SCALE GENOMIC DNA]</scope>
    <source>
        <strain evidence="2 3">2-325</strain>
    </source>
</reference>
<comment type="caution">
    <text evidence="2">The sequence shown here is derived from an EMBL/GenBank/DDBJ whole genome shotgun (WGS) entry which is preliminary data.</text>
</comment>
<proteinExistence type="predicted"/>
<dbReference type="EMBL" id="JBCGDC010000042">
    <property type="protein sequence ID" value="MFB6394710.1"/>
    <property type="molecule type" value="Genomic_DNA"/>
</dbReference>
<dbReference type="PANTHER" id="PTHR21366:SF14">
    <property type="entry name" value="GLYOXALASE DOMAIN-CONTAINING PROTEIN 5"/>
    <property type="match status" value="1"/>
</dbReference>
<dbReference type="Proteomes" id="UP001582793">
    <property type="component" value="Unassembled WGS sequence"/>
</dbReference>
<organism evidence="2 3">
    <name type="scientific">Polymorphospora lycopeni</name>
    <dbReference type="NCBI Taxonomy" id="3140240"/>
    <lineage>
        <taxon>Bacteria</taxon>
        <taxon>Bacillati</taxon>
        <taxon>Actinomycetota</taxon>
        <taxon>Actinomycetes</taxon>
        <taxon>Micromonosporales</taxon>
        <taxon>Micromonosporaceae</taxon>
        <taxon>Polymorphospora</taxon>
    </lineage>
</organism>
<dbReference type="Gene3D" id="3.10.180.10">
    <property type="entry name" value="2,3-Dihydroxybiphenyl 1,2-Dioxygenase, domain 1"/>
    <property type="match status" value="1"/>
</dbReference>
<evidence type="ECO:0000313" key="2">
    <source>
        <dbReference type="EMBL" id="MFB6394710.1"/>
    </source>
</evidence>
<protein>
    <submittedName>
        <fullName evidence="2">VOC family protein</fullName>
    </submittedName>
</protein>
<dbReference type="InterPro" id="IPR037523">
    <property type="entry name" value="VOC_core"/>
</dbReference>
<dbReference type="InterPro" id="IPR029068">
    <property type="entry name" value="Glyas_Bleomycin-R_OHBP_Dase"/>
</dbReference>
<dbReference type="InterPro" id="IPR050383">
    <property type="entry name" value="GlyoxalaseI/FosfomycinResist"/>
</dbReference>
<keyword evidence="3" id="KW-1185">Reference proteome</keyword>
<dbReference type="Pfam" id="PF00903">
    <property type="entry name" value="Glyoxalase"/>
    <property type="match status" value="1"/>
</dbReference>
<dbReference type="SUPFAM" id="SSF54593">
    <property type="entry name" value="Glyoxalase/Bleomycin resistance protein/Dihydroxybiphenyl dioxygenase"/>
    <property type="match status" value="1"/>
</dbReference>